<proteinExistence type="predicted"/>
<dbReference type="EMBL" id="NGKC01000009">
    <property type="protein sequence ID" value="RSU11165.1"/>
    <property type="molecule type" value="Genomic_DNA"/>
</dbReference>
<dbReference type="RefSeq" id="WP_126813925.1">
    <property type="nucleotide sequence ID" value="NZ_NGKC01000009.1"/>
</dbReference>
<evidence type="ECO:0000256" key="1">
    <source>
        <dbReference type="SAM" id="Phobius"/>
    </source>
</evidence>
<keyword evidence="3" id="KW-1185">Reference proteome</keyword>
<keyword evidence="1" id="KW-0472">Membrane</keyword>
<evidence type="ECO:0000313" key="2">
    <source>
        <dbReference type="EMBL" id="RSU11165.1"/>
    </source>
</evidence>
<keyword evidence="1" id="KW-1133">Transmembrane helix</keyword>
<accession>A0A430ASX6</accession>
<evidence type="ECO:0000313" key="3">
    <source>
        <dbReference type="Proteomes" id="UP000286773"/>
    </source>
</evidence>
<comment type="caution">
    <text evidence="2">The sequence shown here is derived from an EMBL/GenBank/DDBJ whole genome shotgun (WGS) entry which is preliminary data.</text>
</comment>
<feature type="transmembrane region" description="Helical" evidence="1">
    <location>
        <begin position="55"/>
        <end position="73"/>
    </location>
</feature>
<protein>
    <recommendedName>
        <fullName evidence="4">DUF2069 domain-containing protein</fullName>
    </recommendedName>
</protein>
<name>A0A430ASX6_9ENTE</name>
<sequence>MKSRRWKEYLWATLMILLLFWRDIIRGDFEWLSVIPVLVYLVVARNMFKYFRKIRYFFLLNALVMFLACAFMLGEARDLQSVLFFGSILTLISTGIIMLLVGFDQAQDKKEHPANQE</sequence>
<reference evidence="2 3" key="1">
    <citation type="submission" date="2017-05" db="EMBL/GenBank/DDBJ databases">
        <title>Vagococcus spp. assemblies.</title>
        <authorList>
            <person name="Gulvik C.A."/>
        </authorList>
    </citation>
    <scope>NUCLEOTIDE SEQUENCE [LARGE SCALE GENOMIC DNA]</scope>
    <source>
        <strain evidence="2 3">LMG 24798</strain>
    </source>
</reference>
<dbReference type="Proteomes" id="UP000286773">
    <property type="component" value="Unassembled WGS sequence"/>
</dbReference>
<gene>
    <name evidence="2" type="ORF">CBF27_08680</name>
</gene>
<keyword evidence="1" id="KW-0812">Transmembrane</keyword>
<feature type="transmembrane region" description="Helical" evidence="1">
    <location>
        <begin position="79"/>
        <end position="103"/>
    </location>
</feature>
<evidence type="ECO:0008006" key="4">
    <source>
        <dbReference type="Google" id="ProtNLM"/>
    </source>
</evidence>
<dbReference type="AlphaFoldDB" id="A0A430ASX6"/>
<organism evidence="2 3">
    <name type="scientific">Vagococcus acidifermentans</name>
    <dbReference type="NCBI Taxonomy" id="564710"/>
    <lineage>
        <taxon>Bacteria</taxon>
        <taxon>Bacillati</taxon>
        <taxon>Bacillota</taxon>
        <taxon>Bacilli</taxon>
        <taxon>Lactobacillales</taxon>
        <taxon>Enterococcaceae</taxon>
        <taxon>Vagococcus</taxon>
    </lineage>
</organism>